<dbReference type="FunFam" id="2.10.90.10:FF:000056">
    <property type="entry name" value="Protein spaetzle"/>
    <property type="match status" value="1"/>
</dbReference>
<dbReference type="Gene3D" id="2.10.90.10">
    <property type="entry name" value="Cystine-knot cytokines"/>
    <property type="match status" value="1"/>
</dbReference>
<feature type="domain" description="Spaetzle" evidence="5">
    <location>
        <begin position="109"/>
        <end position="203"/>
    </location>
</feature>
<dbReference type="PANTHER" id="PTHR23199">
    <property type="entry name" value="NEUROTROPHIN 1-RELATED"/>
    <property type="match status" value="1"/>
</dbReference>
<dbReference type="AlphaFoldDB" id="A0A9J6BW83"/>
<dbReference type="EMBL" id="JADBJN010000003">
    <property type="protein sequence ID" value="KAG5674148.1"/>
    <property type="molecule type" value="Genomic_DNA"/>
</dbReference>
<evidence type="ECO:0000256" key="1">
    <source>
        <dbReference type="ARBA" id="ARBA00022729"/>
    </source>
</evidence>
<dbReference type="GO" id="GO:0008083">
    <property type="term" value="F:growth factor activity"/>
    <property type="evidence" value="ECO:0007669"/>
    <property type="project" value="TreeGrafter"/>
</dbReference>
<keyword evidence="2" id="KW-1015">Disulfide bond</keyword>
<gene>
    <name evidence="6" type="ORF">PVAND_004132</name>
</gene>
<dbReference type="Proteomes" id="UP001107558">
    <property type="component" value="Chromosome 3"/>
</dbReference>
<keyword evidence="3" id="KW-0325">Glycoprotein</keyword>
<organism evidence="6 7">
    <name type="scientific">Polypedilum vanderplanki</name>
    <name type="common">Sleeping chironomid midge</name>
    <dbReference type="NCBI Taxonomy" id="319348"/>
    <lineage>
        <taxon>Eukaryota</taxon>
        <taxon>Metazoa</taxon>
        <taxon>Ecdysozoa</taxon>
        <taxon>Arthropoda</taxon>
        <taxon>Hexapoda</taxon>
        <taxon>Insecta</taxon>
        <taxon>Pterygota</taxon>
        <taxon>Neoptera</taxon>
        <taxon>Endopterygota</taxon>
        <taxon>Diptera</taxon>
        <taxon>Nematocera</taxon>
        <taxon>Chironomoidea</taxon>
        <taxon>Chironomidae</taxon>
        <taxon>Chironominae</taxon>
        <taxon>Polypedilum</taxon>
        <taxon>Polypedilum</taxon>
    </lineage>
</organism>
<accession>A0A9J6BW83</accession>
<dbReference type="GO" id="GO:0005615">
    <property type="term" value="C:extracellular space"/>
    <property type="evidence" value="ECO:0007669"/>
    <property type="project" value="UniProtKB-ARBA"/>
</dbReference>
<dbReference type="InterPro" id="IPR052444">
    <property type="entry name" value="Spz/Toll_ligand-like"/>
</dbReference>
<dbReference type="InterPro" id="IPR032104">
    <property type="entry name" value="Spaetzle"/>
</dbReference>
<feature type="signal peptide" evidence="4">
    <location>
        <begin position="1"/>
        <end position="17"/>
    </location>
</feature>
<sequence>MKILLFLLVFLFEELLASPVAQNHASFYNYGTNTRNPYPYYIQNQTYARKIDVFDPAQQRPCTEKFCTDYADYPKDYIQSLNLEKYEHLFVDDFIDTISTRFDADENGLCQSRKRLIHPKRGVTAQGTWLTIVNNDDSKYRQGILIEECSSQNQPCDYAQNFPLSVDSKCKQSFIYRSLLAINIDGRPVMEHFQFPSCCKCVVTIGHGHRSNTNRFGVEEKQKADPPLVYPN</sequence>
<reference evidence="6" key="1">
    <citation type="submission" date="2021-03" db="EMBL/GenBank/DDBJ databases">
        <title>Chromosome level genome of the anhydrobiotic midge Polypedilum vanderplanki.</title>
        <authorList>
            <person name="Yoshida Y."/>
            <person name="Kikawada T."/>
            <person name="Gusev O."/>
        </authorList>
    </citation>
    <scope>NUCLEOTIDE SEQUENCE</scope>
    <source>
        <strain evidence="6">NIAS01</strain>
        <tissue evidence="6">Whole body or cell culture</tissue>
    </source>
</reference>
<evidence type="ECO:0000259" key="5">
    <source>
        <dbReference type="Pfam" id="PF16077"/>
    </source>
</evidence>
<dbReference type="SUPFAM" id="SSF57501">
    <property type="entry name" value="Cystine-knot cytokines"/>
    <property type="match status" value="1"/>
</dbReference>
<evidence type="ECO:0000313" key="7">
    <source>
        <dbReference type="Proteomes" id="UP001107558"/>
    </source>
</evidence>
<protein>
    <recommendedName>
        <fullName evidence="5">Spaetzle domain-containing protein</fullName>
    </recommendedName>
</protein>
<keyword evidence="7" id="KW-1185">Reference proteome</keyword>
<dbReference type="InterPro" id="IPR029034">
    <property type="entry name" value="Cystine-knot_cytokine"/>
</dbReference>
<dbReference type="GO" id="GO:0021556">
    <property type="term" value="P:central nervous system formation"/>
    <property type="evidence" value="ECO:0007669"/>
    <property type="project" value="TreeGrafter"/>
</dbReference>
<comment type="caution">
    <text evidence="6">The sequence shown here is derived from an EMBL/GenBank/DDBJ whole genome shotgun (WGS) entry which is preliminary data.</text>
</comment>
<name>A0A9J6BW83_POLVA</name>
<feature type="chain" id="PRO_5039933913" description="Spaetzle domain-containing protein" evidence="4">
    <location>
        <begin position="18"/>
        <end position="232"/>
    </location>
</feature>
<dbReference type="GO" id="GO:0045087">
    <property type="term" value="P:innate immune response"/>
    <property type="evidence" value="ECO:0007669"/>
    <property type="project" value="TreeGrafter"/>
</dbReference>
<evidence type="ECO:0000256" key="3">
    <source>
        <dbReference type="ARBA" id="ARBA00023180"/>
    </source>
</evidence>
<dbReference type="PANTHER" id="PTHR23199:SF12">
    <property type="entry name" value="NEUROTROPHIN 1-RELATED"/>
    <property type="match status" value="1"/>
</dbReference>
<dbReference type="GO" id="GO:0005121">
    <property type="term" value="F:Toll binding"/>
    <property type="evidence" value="ECO:0007669"/>
    <property type="project" value="TreeGrafter"/>
</dbReference>
<evidence type="ECO:0000313" key="6">
    <source>
        <dbReference type="EMBL" id="KAG5674148.1"/>
    </source>
</evidence>
<dbReference type="OrthoDB" id="6359065at2759"/>
<evidence type="ECO:0000256" key="2">
    <source>
        <dbReference type="ARBA" id="ARBA00023157"/>
    </source>
</evidence>
<dbReference type="Pfam" id="PF16077">
    <property type="entry name" value="Spaetzle"/>
    <property type="match status" value="1"/>
</dbReference>
<proteinExistence type="predicted"/>
<evidence type="ECO:0000256" key="4">
    <source>
        <dbReference type="SAM" id="SignalP"/>
    </source>
</evidence>
<keyword evidence="1 4" id="KW-0732">Signal</keyword>